<sequence length="156" mass="17915">MKTVCVDDVWFIIQITGEHDIPEGYVFVCPPQDFCSGTECHANLYQWVACPAYWSLDPSGADRLSTEDATNLGFPTIHIETILSGGSWDRSIYHGLRRFHEGKRFNPESQEVARQLGYPLYEVLRDRMLFPAREVDWTGQCEQDDPSLCRLLGHYL</sequence>
<organism evidence="1 2">
    <name type="scientific">Mycena sanguinolenta</name>
    <dbReference type="NCBI Taxonomy" id="230812"/>
    <lineage>
        <taxon>Eukaryota</taxon>
        <taxon>Fungi</taxon>
        <taxon>Dikarya</taxon>
        <taxon>Basidiomycota</taxon>
        <taxon>Agaricomycotina</taxon>
        <taxon>Agaricomycetes</taxon>
        <taxon>Agaricomycetidae</taxon>
        <taxon>Agaricales</taxon>
        <taxon>Marasmiineae</taxon>
        <taxon>Mycenaceae</taxon>
        <taxon>Mycena</taxon>
    </lineage>
</organism>
<comment type="caution">
    <text evidence="1">The sequence shown here is derived from an EMBL/GenBank/DDBJ whole genome shotgun (WGS) entry which is preliminary data.</text>
</comment>
<evidence type="ECO:0000313" key="2">
    <source>
        <dbReference type="Proteomes" id="UP000623467"/>
    </source>
</evidence>
<dbReference type="AlphaFoldDB" id="A0A8H6Y6K4"/>
<accession>A0A8H6Y6K4</accession>
<keyword evidence="2" id="KW-1185">Reference proteome</keyword>
<dbReference type="OrthoDB" id="2983964at2759"/>
<proteinExistence type="predicted"/>
<reference evidence="1" key="1">
    <citation type="submission" date="2020-05" db="EMBL/GenBank/DDBJ databases">
        <title>Mycena genomes resolve the evolution of fungal bioluminescence.</title>
        <authorList>
            <person name="Tsai I.J."/>
        </authorList>
    </citation>
    <scope>NUCLEOTIDE SEQUENCE</scope>
    <source>
        <strain evidence="1">160909Yilan</strain>
    </source>
</reference>
<protein>
    <submittedName>
        <fullName evidence="1">Uncharacterized protein</fullName>
    </submittedName>
</protein>
<evidence type="ECO:0000313" key="1">
    <source>
        <dbReference type="EMBL" id="KAF7353116.1"/>
    </source>
</evidence>
<dbReference type="EMBL" id="JACAZH010000012">
    <property type="protein sequence ID" value="KAF7353116.1"/>
    <property type="molecule type" value="Genomic_DNA"/>
</dbReference>
<dbReference type="Proteomes" id="UP000623467">
    <property type="component" value="Unassembled WGS sequence"/>
</dbReference>
<gene>
    <name evidence="1" type="ORF">MSAN_01498900</name>
</gene>
<name>A0A8H6Y6K4_9AGAR</name>